<proteinExistence type="predicted"/>
<protein>
    <submittedName>
        <fullName evidence="1">Uncharacterized protein</fullName>
    </submittedName>
</protein>
<dbReference type="EMBL" id="HBIP01029699">
    <property type="protein sequence ID" value="CAE0502881.1"/>
    <property type="molecule type" value="Transcribed_RNA"/>
</dbReference>
<dbReference type="AlphaFoldDB" id="A0A7S3R541"/>
<organism evidence="1">
    <name type="scientific">Dunaliella tertiolecta</name>
    <name type="common">Green alga</name>
    <dbReference type="NCBI Taxonomy" id="3047"/>
    <lineage>
        <taxon>Eukaryota</taxon>
        <taxon>Viridiplantae</taxon>
        <taxon>Chlorophyta</taxon>
        <taxon>core chlorophytes</taxon>
        <taxon>Chlorophyceae</taxon>
        <taxon>CS clade</taxon>
        <taxon>Chlamydomonadales</taxon>
        <taxon>Dunaliellaceae</taxon>
        <taxon>Dunaliella</taxon>
    </lineage>
</organism>
<accession>A0A7S3R541</accession>
<evidence type="ECO:0000313" key="1">
    <source>
        <dbReference type="EMBL" id="CAE0502881.1"/>
    </source>
</evidence>
<sequence length="118" mass="12787">MTTCNNSTIFEHCKCFCVAPQATPLQKPCSTTKQGYKQAGKKKQDKHRRANTLGAALVVHPPSHQLPLFPRDAHAPLHSASPACDSQHESLARLQTRMLTHPANLPAARCSNSKGHGA</sequence>
<reference evidence="1" key="1">
    <citation type="submission" date="2021-01" db="EMBL/GenBank/DDBJ databases">
        <authorList>
            <person name="Corre E."/>
            <person name="Pelletier E."/>
            <person name="Niang G."/>
            <person name="Scheremetjew M."/>
            <person name="Finn R."/>
            <person name="Kale V."/>
            <person name="Holt S."/>
            <person name="Cochrane G."/>
            <person name="Meng A."/>
            <person name="Brown T."/>
            <person name="Cohen L."/>
        </authorList>
    </citation>
    <scope>NUCLEOTIDE SEQUENCE</scope>
    <source>
        <strain evidence="1">CCMP1320</strain>
    </source>
</reference>
<gene>
    <name evidence="1" type="ORF">DTER00134_LOCUS17954</name>
</gene>
<name>A0A7S3R541_DUNTE</name>